<dbReference type="InterPro" id="IPR011004">
    <property type="entry name" value="Trimer_LpxA-like_sf"/>
</dbReference>
<protein>
    <recommendedName>
        <fullName evidence="3">Acetyltransferase</fullName>
    </recommendedName>
</protein>
<evidence type="ECO:0000313" key="1">
    <source>
        <dbReference type="EMBL" id="ROL66509.1"/>
    </source>
</evidence>
<dbReference type="EMBL" id="MOAM01000028">
    <property type="protein sequence ID" value="ROL66509.1"/>
    <property type="molecule type" value="Genomic_DNA"/>
</dbReference>
<reference evidence="1 2" key="1">
    <citation type="submission" date="2016-10" db="EMBL/GenBank/DDBJ databases">
        <title>Comparative genome analysis of multiple Pseudomonas spp. focuses on biocontrol and plant growth promoting traits.</title>
        <authorList>
            <person name="Tao X.-Y."/>
            <person name="Taylor C.G."/>
        </authorList>
    </citation>
    <scope>NUCLEOTIDE SEQUENCE [LARGE SCALE GENOMIC DNA]</scope>
    <source>
        <strain evidence="1 2">15D11</strain>
    </source>
</reference>
<evidence type="ECO:0000313" key="2">
    <source>
        <dbReference type="Proteomes" id="UP000285286"/>
    </source>
</evidence>
<comment type="caution">
    <text evidence="1">The sequence shown here is derived from an EMBL/GenBank/DDBJ whole genome shotgun (WGS) entry which is preliminary data.</text>
</comment>
<dbReference type="Proteomes" id="UP000285286">
    <property type="component" value="Unassembled WGS sequence"/>
</dbReference>
<proteinExistence type="predicted"/>
<sequence length="183" mass="20317">MRPASYIQYFNQVKGDIWVFLLANAALGNFNKVYRGRRGVTWGRAVFRLGIYSKITSRHTVDCTRSVRFGHYSILAGSASQIWTHGYMHAPEGLDRFRVDGSVRVGNNVYIGSMSVINAAVSISNGVTVGAASCVSKSLPKPGLYVAQPLRWIALDYEQAQTRHSKVQVKGLVERVYHKKPGI</sequence>
<name>A0A423D4M5_9PSED</name>
<evidence type="ECO:0008006" key="3">
    <source>
        <dbReference type="Google" id="ProtNLM"/>
    </source>
</evidence>
<organism evidence="1 2">
    <name type="scientific">Pseudomonas vranovensis</name>
    <dbReference type="NCBI Taxonomy" id="321661"/>
    <lineage>
        <taxon>Bacteria</taxon>
        <taxon>Pseudomonadati</taxon>
        <taxon>Pseudomonadota</taxon>
        <taxon>Gammaproteobacteria</taxon>
        <taxon>Pseudomonadales</taxon>
        <taxon>Pseudomonadaceae</taxon>
        <taxon>Pseudomonas</taxon>
    </lineage>
</organism>
<accession>A0A423D4M5</accession>
<dbReference type="Gene3D" id="2.160.10.10">
    <property type="entry name" value="Hexapeptide repeat proteins"/>
    <property type="match status" value="1"/>
</dbReference>
<gene>
    <name evidence="1" type="ORF">BHU25_20150</name>
</gene>
<dbReference type="SUPFAM" id="SSF51161">
    <property type="entry name" value="Trimeric LpxA-like enzymes"/>
    <property type="match status" value="1"/>
</dbReference>
<dbReference type="AlphaFoldDB" id="A0A423D4M5"/>
<keyword evidence="2" id="KW-1185">Reference proteome</keyword>